<feature type="compositionally biased region" description="Polar residues" evidence="6">
    <location>
        <begin position="580"/>
        <end position="618"/>
    </location>
</feature>
<keyword evidence="3 5" id="KW-0863">Zinc-finger</keyword>
<feature type="region of interest" description="Disordered" evidence="6">
    <location>
        <begin position="568"/>
        <end position="619"/>
    </location>
</feature>
<evidence type="ECO:0000256" key="4">
    <source>
        <dbReference type="ARBA" id="ARBA00022833"/>
    </source>
</evidence>
<feature type="compositionally biased region" description="Polar residues" evidence="6">
    <location>
        <begin position="1665"/>
        <end position="1683"/>
    </location>
</feature>
<dbReference type="Proteomes" id="UP000085678">
    <property type="component" value="Unplaced"/>
</dbReference>
<feature type="domain" description="C3H1-type" evidence="8">
    <location>
        <begin position="2962"/>
        <end position="2989"/>
    </location>
</feature>
<dbReference type="Pfam" id="PF13639">
    <property type="entry name" value="zf-RING_2"/>
    <property type="match status" value="1"/>
</dbReference>
<feature type="region of interest" description="Disordered" evidence="6">
    <location>
        <begin position="1650"/>
        <end position="1766"/>
    </location>
</feature>
<organism evidence="9 10">
    <name type="scientific">Lingula anatina</name>
    <name type="common">Brachiopod</name>
    <name type="synonym">Lingula unguis</name>
    <dbReference type="NCBI Taxonomy" id="7574"/>
    <lineage>
        <taxon>Eukaryota</taxon>
        <taxon>Metazoa</taxon>
        <taxon>Spiralia</taxon>
        <taxon>Lophotrochozoa</taxon>
        <taxon>Brachiopoda</taxon>
        <taxon>Linguliformea</taxon>
        <taxon>Lingulata</taxon>
        <taxon>Lingulida</taxon>
        <taxon>Linguloidea</taxon>
        <taxon>Lingulidae</taxon>
        <taxon>Lingula</taxon>
    </lineage>
</organism>
<evidence type="ECO:0000256" key="5">
    <source>
        <dbReference type="PROSITE-ProRule" id="PRU00723"/>
    </source>
</evidence>
<feature type="compositionally biased region" description="Polar residues" evidence="6">
    <location>
        <begin position="1"/>
        <end position="28"/>
    </location>
</feature>
<feature type="compositionally biased region" description="Polar residues" evidence="6">
    <location>
        <begin position="2787"/>
        <end position="2800"/>
    </location>
</feature>
<keyword evidence="1 5" id="KW-0479">Metal-binding</keyword>
<keyword evidence="9" id="KW-1185">Reference proteome</keyword>
<evidence type="ECO:0000313" key="9">
    <source>
        <dbReference type="Proteomes" id="UP000085678"/>
    </source>
</evidence>
<dbReference type="KEGG" id="lak:106177409"/>
<feature type="region of interest" description="Disordered" evidence="6">
    <location>
        <begin position="733"/>
        <end position="752"/>
    </location>
</feature>
<feature type="region of interest" description="Disordered" evidence="6">
    <location>
        <begin position="1"/>
        <end position="35"/>
    </location>
</feature>
<evidence type="ECO:0000259" key="7">
    <source>
        <dbReference type="PROSITE" id="PS50089"/>
    </source>
</evidence>
<dbReference type="GO" id="GO:0008270">
    <property type="term" value="F:zinc ion binding"/>
    <property type="evidence" value="ECO:0007669"/>
    <property type="project" value="UniProtKB-KW"/>
</dbReference>
<feature type="compositionally biased region" description="Polar residues" evidence="6">
    <location>
        <begin position="1616"/>
        <end position="1629"/>
    </location>
</feature>
<feature type="region of interest" description="Disordered" evidence="6">
    <location>
        <begin position="1548"/>
        <end position="1567"/>
    </location>
</feature>
<feature type="compositionally biased region" description="Basic and acidic residues" evidence="6">
    <location>
        <begin position="2414"/>
        <end position="2424"/>
    </location>
</feature>
<feature type="region of interest" description="Disordered" evidence="6">
    <location>
        <begin position="2561"/>
        <end position="2605"/>
    </location>
</feature>
<dbReference type="Gene3D" id="4.10.1000.10">
    <property type="entry name" value="Zinc finger, CCCH-type"/>
    <property type="match status" value="2"/>
</dbReference>
<feature type="region of interest" description="Disordered" evidence="6">
    <location>
        <begin position="643"/>
        <end position="679"/>
    </location>
</feature>
<accession>A0A1S3K020</accession>
<feature type="region of interest" description="Disordered" evidence="6">
    <location>
        <begin position="1406"/>
        <end position="1456"/>
    </location>
</feature>
<dbReference type="PANTHER" id="PTHR17550">
    <property type="entry name" value="E3 UBIQUITIN-PROTEIN LIGASE TTC3"/>
    <property type="match status" value="1"/>
</dbReference>
<feature type="compositionally biased region" description="Basic and acidic residues" evidence="6">
    <location>
        <begin position="568"/>
        <end position="577"/>
    </location>
</feature>
<feature type="compositionally biased region" description="Polar residues" evidence="6">
    <location>
        <begin position="1585"/>
        <end position="1594"/>
    </location>
</feature>
<dbReference type="Pfam" id="PF00642">
    <property type="entry name" value="zf-CCCH"/>
    <property type="match status" value="1"/>
</dbReference>
<feature type="compositionally biased region" description="Polar residues" evidence="6">
    <location>
        <begin position="2641"/>
        <end position="2677"/>
    </location>
</feature>
<feature type="domain" description="C3H1-type" evidence="8">
    <location>
        <begin position="2929"/>
        <end position="2957"/>
    </location>
</feature>
<feature type="compositionally biased region" description="Polar residues" evidence="6">
    <location>
        <begin position="2561"/>
        <end position="2570"/>
    </location>
</feature>
<feature type="region of interest" description="Disordered" evidence="6">
    <location>
        <begin position="1585"/>
        <end position="1629"/>
    </location>
</feature>
<name>A0A1S3K020_LINAN</name>
<feature type="compositionally biased region" description="Low complexity" evidence="6">
    <location>
        <begin position="2574"/>
        <end position="2591"/>
    </location>
</feature>
<dbReference type="SMART" id="SM00184">
    <property type="entry name" value="RING"/>
    <property type="match status" value="1"/>
</dbReference>
<protein>
    <submittedName>
        <fullName evidence="10">Uncharacterized protein LOC106177409</fullName>
    </submittedName>
</protein>
<feature type="compositionally biased region" description="Polar residues" evidence="6">
    <location>
        <begin position="1690"/>
        <end position="1701"/>
    </location>
</feature>
<dbReference type="SMART" id="SM00356">
    <property type="entry name" value="ZnF_C3H1"/>
    <property type="match status" value="2"/>
</dbReference>
<dbReference type="InterPro" id="IPR000571">
    <property type="entry name" value="Znf_CCCH"/>
</dbReference>
<dbReference type="InterPro" id="IPR036855">
    <property type="entry name" value="Znf_CCCH_sf"/>
</dbReference>
<dbReference type="OrthoDB" id="8062037at2759"/>
<dbReference type="SUPFAM" id="SSF57850">
    <property type="entry name" value="RING/U-box"/>
    <property type="match status" value="1"/>
</dbReference>
<evidence type="ECO:0000256" key="3">
    <source>
        <dbReference type="ARBA" id="ARBA00022771"/>
    </source>
</evidence>
<feature type="compositionally biased region" description="Low complexity" evidence="6">
    <location>
        <begin position="1598"/>
        <end position="1615"/>
    </location>
</feature>
<evidence type="ECO:0000313" key="10">
    <source>
        <dbReference type="RefSeq" id="XP_013415621.1"/>
    </source>
</evidence>
<reference evidence="10" key="1">
    <citation type="submission" date="2025-08" db="UniProtKB">
        <authorList>
            <consortium name="RefSeq"/>
        </authorList>
    </citation>
    <scope>IDENTIFICATION</scope>
    <source>
        <tissue evidence="10">Gonads</tissue>
    </source>
</reference>
<dbReference type="STRING" id="7574.A0A1S3K020"/>
<dbReference type="InParanoid" id="A0A1S3K020"/>
<feature type="region of interest" description="Disordered" evidence="6">
    <location>
        <begin position="2626"/>
        <end position="2742"/>
    </location>
</feature>
<dbReference type="PROSITE" id="PS50103">
    <property type="entry name" value="ZF_C3H1"/>
    <property type="match status" value="2"/>
</dbReference>
<dbReference type="CDD" id="cd16448">
    <property type="entry name" value="RING-H2"/>
    <property type="match status" value="1"/>
</dbReference>
<feature type="compositionally biased region" description="Gly residues" evidence="6">
    <location>
        <begin position="2705"/>
        <end position="2715"/>
    </location>
</feature>
<feature type="zinc finger region" description="C3H1-type" evidence="5">
    <location>
        <begin position="2929"/>
        <end position="2957"/>
    </location>
</feature>
<feature type="compositionally biased region" description="Basic and acidic residues" evidence="6">
    <location>
        <begin position="1438"/>
        <end position="1448"/>
    </location>
</feature>
<gene>
    <name evidence="10" type="primary">LOC106177409</name>
</gene>
<sequence>MFPYPSQQHASGYYHPTSSDATSNSNQYFLPPCSSPQSRSLQQYLPALPQAPVGQYHQGSWAHTGAAVQASVVAPIVPSPAMNYAIPAEAATQGATLFYGQYPVVPCSQTLDSSGYLPSNSNSGATLGTWSVSGCPVEPYLLHLTSPPPKQAVKTEQLGRERLYTRQGNVTPTLIQKQEQMPRPTGAQVCKTALEPIPEYAETKPDLSEKLFWKFLEVLKTYGPQEVNSEKLLNVFMNLSPHERRFIMSHGTLKEFLSTFPSLYLENGFLYLRQRGAPAEDKTISGSEKITKEETVGNINENCKNDLIEIPMHDRDSLDEIDDRDCIIPESLQQKSVFEDIARTHGISIGTAQECTSKTFPTTEESVKDQTCDSSQAVLDHIDKECVRKTTEIPCSELVQQTKYAYSEDVWKPKGIVNPKISKGCTKSKMLRIECLNHALTGNSDHSEAYHNDHIIPYTAKDTLSTKNDAPADIKLTEVMNKTQELENVSTTNQICSGMPVQHFDGKQDLPDFADLEFVIEAYEMGMKYCQKNTKDALLIAAKQLVLETLVSTKENMKFTDRKLLDDKTPTKDEVHPMKTTGSQSVFSHDSGFKDQNATFSSPDIDSDTSDMAVSQEPQLKLPAPSAETYLSPSRLKATAPEFKLKPSPLSPGGGTASLVAGDPKIISSKSETSSPSRLRPAAQEFKFKPLVSSSVPSIGGSPSRLKATVSEFVPRFKQPALSKIPDILSVQHQEQQTDHPSCYQKETGTSPRRLKTKEFSAQSAVDVAEVMINTEECLFSEESTYYVEPCQTARKSTNTEISGRIRAEPRMLSRYTSTESGSVVDRKIFDNAVTQLIAAEIKVLQLQFYLCSERLLNWFEDWKKLQNLDSFSRYDQHVMDTLNTGKQNVGEELKRMQALYETNVRELCKGVPLESLTALKVNLPTTQGPNKFSPREVDYNKIVKAFLEHYCPNDCVDPEVIVLNERSWDRFMTKEYKKEAQKGHAAAMPEVPLPVNPDLTPDPLTFAGNVQNEVPTVGVTSSVNQLQLPKSQIAGGASSAVGQQSDKVVSSSLQAETVLPCGDNPKGFDVIAKIQLSNDDEEKRTLLRIPTKCPPGLSNIQEPIIKKAFKPLGRRALKPRKNKVAEPKVLVSSAFETSASGHNQSNKLGNSIILSETYSKLPDMDDGISESSTLTSEEVAMPFKADLLQDAKASEMQMTTSTINVSSSQCDEMAPQKTTLGLPAVTTDLSQQQQVPQVNPVAYQYVVSQLLQMNPQLIENPAALQYIAVQQLITMQQLQTGMLATTTYGGQSDPSTLATAGLGTHSHLTALATAAYGTQSDLASLAAAVYGTQSDTATLAKAAGFGVQNDPSTVAFSAQNGTMNFDTFSGLSTLAKVSPGTQNDRKSMSHVKSVTLDQSNFVIPQAGQGDESAGPGKAIASVSPDQQKRCFPLTGESQDKLATKEAQGDMPPYHRGAVQHSTLEVEKASSSERCHVDCSKPFPDAKSFLMNDASDSGSNESKSILSLARGNYTSRQSAPLRYAAENLATTVMNQTYVHDKASGFTKEYQGQLDRDRQSSISSSEGASFSRSSLSFQTAKSPFSEQSCYESVPTSPRAATSAESNSSEYSTSTSSLPQTPRDPQNVKGSLSQESLVAGFGLLEQGAGEWKTVGSKGREQKVELSGGQNRPSVWQTTSSTSVRTTAIPPGWNTTVSKSQSGLAISDIPPRFRAKRASESEASVERVSPVGAGGPAGGNTGQGKSQQRGKQPSIQSTGRSTPVMSISGQPLPIVQSSISNVTVNTVGASGSISNMKADKVETAKIQPYVVPGTPSSRPSSHNSEMDSIQLADSHIGNEQVEDSDEWQQVSKKKKKPDVLQEHLSSKPLQTTGSTKASNFERLIGRLLEKFPKLTRAKFYFHYNYFLHVQVDYNKIVKAFLEHYCPNDCVDPEVIVLNERSWDRFMTKEYKKEAQKGHAAAMPEVPLPVNPDLTPDPLTFAGNVQNEVPTVGVTSSVNQLQLPKSQIAGGASSAVGQQSDKVVSSSLQAETVLPCGVMQSTGDNPKGLDVIAKIQLSNDDEEKRTLLRIPTKCPPGLSNIQEPIIKKAFKPLGRRALKPRKNKVAEPKVLVSSAFETSASSHNQSNKLGNSIILSETNSKLPDMDDGISESSTLTSEEVAMPFKADLLQDAKASEMQMTTSTINVSSSQCDEMAPQKTTLGLPAVTTDLSQQQQVPQVNPVAYQYVVSQLLQMNPQLIENPAALQYIAVQQLITMQQLQTGMLATTTYGGQCDPSTLATAGLGTHSHLTALATAAYGTQSDLASLAAAVYGTQSDTATLAKAAGFGVQNDPSTVAFSAQNGTMNFDTFSGLSTLAKVPPGTQNDRKSMSHVKSVTLDQSNFVIPQAGQGDESAGPGKAIASVSPDQQKRCFPLTGESQDKLATKEAQGDMPPYHRGAVQHSTLEVEKTSSSERCHVDCSKPFPDVKSFLMNDASDSGSNESKSILSLARGNYTSRQSAPLRYAAENLATTVMNQTYVHDKASGFTKEYQGQLDRDGQSSISSSEGASFSRSSLSFQTAKSPFSEQSCYESVPTSPRAATSAESNSSEYSTSTSSLPRTPRDPQNVKGSLSQESLVAGFGLLEQGAGEWKTVGSKGREQKVDLSGGQNRPSVWQTTSSTSVRTTANPPGWNTTVSKSQSGLAISDIPPRFRAKRTSESEASVERVSPVGAGGPAGGNTGQGKSQQRGKQPSIQSTGRSTPVMSISGQPLPIVQSSISNVTVNTVGASGSLSNMKADKVETAKIQPYVVPGTPSSRPSSRNSEMDSIQLADSHIGNEQVEDSDEWQQVSKKKKKPDVLQEHLSSKPLQTTGSTKASNFERLIGRLLEKFPKLTRADTINLLKELRTRHGGLQGIGLAQILDEAEVVVKEWQKKPERTFDSSNKAIEKEMVWQAKYKTEICMEWLTSGKCKMGSKCNFAHGQQEVRGMQKTEMCKYFLSKAGCPYSKCIFAHDQSELCSQLPKKSVPTKAPQNVVLLSDDEDDDDDDDDSYEQCVICCSSVRNPQSEKRLECGHTFHDKCISRWVLGEERTCPTCRSLALLPEEFPRLSKQ</sequence>
<proteinExistence type="predicted"/>
<keyword evidence="2" id="KW-0677">Repeat</keyword>
<feature type="compositionally biased region" description="Polar residues" evidence="6">
    <location>
        <begin position="1742"/>
        <end position="1766"/>
    </location>
</feature>
<evidence type="ECO:0000256" key="2">
    <source>
        <dbReference type="ARBA" id="ARBA00022737"/>
    </source>
</evidence>
<dbReference type="Gene3D" id="3.30.40.10">
    <property type="entry name" value="Zinc/RING finger domain, C3HC4 (zinc finger)"/>
    <property type="match status" value="1"/>
</dbReference>
<dbReference type="RefSeq" id="XP_013415621.1">
    <property type="nucleotide sequence ID" value="XM_013560167.1"/>
</dbReference>
<dbReference type="PROSITE" id="PS50089">
    <property type="entry name" value="ZF_RING_2"/>
    <property type="match status" value="1"/>
</dbReference>
<feature type="zinc finger region" description="C3H1-type" evidence="5">
    <location>
        <begin position="2962"/>
        <end position="2989"/>
    </location>
</feature>
<feature type="domain" description="RING-type" evidence="7">
    <location>
        <begin position="3028"/>
        <end position="3070"/>
    </location>
</feature>
<keyword evidence="4 5" id="KW-0862">Zinc</keyword>
<dbReference type="SUPFAM" id="SSF90229">
    <property type="entry name" value="CCCH zinc finger"/>
    <property type="match status" value="1"/>
</dbReference>
<dbReference type="FunFam" id="4.10.1000.10:FF:000001">
    <property type="entry name" value="zinc finger CCCH domain-containing protein 15-like"/>
    <property type="match status" value="1"/>
</dbReference>
<feature type="region of interest" description="Disordered" evidence="6">
    <location>
        <begin position="2780"/>
        <end position="2848"/>
    </location>
</feature>
<evidence type="ECO:0000256" key="6">
    <source>
        <dbReference type="SAM" id="MobiDB-lite"/>
    </source>
</evidence>
<evidence type="ECO:0000259" key="8">
    <source>
        <dbReference type="PROSITE" id="PS50103"/>
    </source>
</evidence>
<dbReference type="InterPro" id="IPR013083">
    <property type="entry name" value="Znf_RING/FYVE/PHD"/>
</dbReference>
<dbReference type="GeneID" id="106177409"/>
<feature type="region of interest" description="Disordered" evidence="6">
    <location>
        <begin position="2382"/>
        <end position="2435"/>
    </location>
</feature>
<feature type="compositionally biased region" description="Gly residues" evidence="6">
    <location>
        <begin position="1729"/>
        <end position="1739"/>
    </location>
</feature>
<feature type="compositionally biased region" description="Low complexity" evidence="6">
    <location>
        <begin position="664"/>
        <end position="677"/>
    </location>
</feature>
<evidence type="ECO:0000256" key="1">
    <source>
        <dbReference type="ARBA" id="ARBA00022723"/>
    </source>
</evidence>
<feature type="compositionally biased region" description="Polar residues" evidence="6">
    <location>
        <begin position="2718"/>
        <end position="2742"/>
    </location>
</feature>
<dbReference type="PANTHER" id="PTHR17550:SF4">
    <property type="entry name" value="E3 UBIQUITIN-PROTEIN LIGASE TTC3"/>
    <property type="match status" value="1"/>
</dbReference>
<dbReference type="InterPro" id="IPR001841">
    <property type="entry name" value="Znf_RING"/>
</dbReference>
<feature type="region of interest" description="Disordered" evidence="6">
    <location>
        <begin position="1835"/>
        <end position="1870"/>
    </location>
</feature>